<dbReference type="KEGG" id="aep:AMC99_01887"/>
<feature type="compositionally biased region" description="Low complexity" evidence="1">
    <location>
        <begin position="27"/>
        <end position="51"/>
    </location>
</feature>
<dbReference type="AlphaFoldDB" id="A0A0M4MWL8"/>
<feature type="region of interest" description="Disordered" evidence="1">
    <location>
        <begin position="27"/>
        <end position="57"/>
    </location>
</feature>
<accession>A0A0M4MWL8</accession>
<dbReference type="Pfam" id="PF13739">
    <property type="entry name" value="PdaC"/>
    <property type="match status" value="1"/>
</dbReference>
<dbReference type="PATRIC" id="fig|361183.4.peg.1858"/>
<feature type="signal peptide" evidence="2">
    <location>
        <begin position="1"/>
        <end position="20"/>
    </location>
</feature>
<keyword evidence="2" id="KW-0732">Signal</keyword>
<keyword evidence="5" id="KW-1185">Reference proteome</keyword>
<sequence length="278" mass="30098">MRALITVVAATALASCSAEAPVAEETPQATASAATSPAQASATASSESEAQGYSFKKKLDEPGGGAMDFTYTWPAKVSAEPELAKQLGEHREKMLRTVTDDWNVMIKDCPPDAVSCRNSSYSNEYAVVADLPRFLSLSNMLYTYTGGAHGLYGKDSSIWDREAKELLDPTELFTSRAAIHGAISKRACAGLDRERLKRRGGEIPDSYGEWPNNCPGIEETVLFVGSSNGKTFDRLGAYYGPYVAGAYAEGDYEINLPVDAAVIKTVKPEYARYFSVKR</sequence>
<dbReference type="Proteomes" id="UP000057938">
    <property type="component" value="Chromosome"/>
</dbReference>
<dbReference type="STRING" id="361183.AMC99_01887"/>
<dbReference type="RefSeq" id="WP_061925810.1">
    <property type="nucleotide sequence ID" value="NZ_CP012669.1"/>
</dbReference>
<evidence type="ECO:0000313" key="5">
    <source>
        <dbReference type="Proteomes" id="UP000057938"/>
    </source>
</evidence>
<evidence type="ECO:0000256" key="1">
    <source>
        <dbReference type="SAM" id="MobiDB-lite"/>
    </source>
</evidence>
<feature type="chain" id="PRO_5005798719" description="Deacetylase PdaC domain-containing protein" evidence="2">
    <location>
        <begin position="21"/>
        <end position="278"/>
    </location>
</feature>
<dbReference type="InterPro" id="IPR025303">
    <property type="entry name" value="PdaC"/>
</dbReference>
<dbReference type="EMBL" id="CP012669">
    <property type="protein sequence ID" value="ALE17175.1"/>
    <property type="molecule type" value="Genomic_DNA"/>
</dbReference>
<evidence type="ECO:0000259" key="3">
    <source>
        <dbReference type="Pfam" id="PF13739"/>
    </source>
</evidence>
<protein>
    <recommendedName>
        <fullName evidence="3">Deacetylase PdaC domain-containing protein</fullName>
    </recommendedName>
</protein>
<organism evidence="4 5">
    <name type="scientific">Altererythrobacter epoxidivorans</name>
    <dbReference type="NCBI Taxonomy" id="361183"/>
    <lineage>
        <taxon>Bacteria</taxon>
        <taxon>Pseudomonadati</taxon>
        <taxon>Pseudomonadota</taxon>
        <taxon>Alphaproteobacteria</taxon>
        <taxon>Sphingomonadales</taxon>
        <taxon>Erythrobacteraceae</taxon>
        <taxon>Altererythrobacter</taxon>
    </lineage>
</organism>
<proteinExistence type="predicted"/>
<dbReference type="Gene3D" id="3.30.565.40">
    <property type="entry name" value="Fervidobacterium nodosum Rt17-B1 like"/>
    <property type="match status" value="1"/>
</dbReference>
<dbReference type="OrthoDB" id="4760806at2"/>
<name>A0A0M4MWL8_9SPHN</name>
<gene>
    <name evidence="4" type="ORF">AMC99_01887</name>
</gene>
<reference evidence="4 5" key="1">
    <citation type="submission" date="2015-09" db="EMBL/GenBank/DDBJ databases">
        <title>Complete genome sequence of a benzo[a]pyrene-degrading bacterium Altererythrobacter epoxidivorans CGMCC 1.7731T.</title>
        <authorList>
            <person name="Li Z."/>
            <person name="Cheng H."/>
            <person name="Huo Y."/>
            <person name="Xu X."/>
        </authorList>
    </citation>
    <scope>NUCLEOTIDE SEQUENCE [LARGE SCALE GENOMIC DNA]</scope>
    <source>
        <strain evidence="4 5">CGMCC 1.7731</strain>
    </source>
</reference>
<feature type="domain" description="Deacetylase PdaC" evidence="3">
    <location>
        <begin position="69"/>
        <end position="151"/>
    </location>
</feature>
<evidence type="ECO:0000313" key="4">
    <source>
        <dbReference type="EMBL" id="ALE17175.1"/>
    </source>
</evidence>
<dbReference type="PROSITE" id="PS51257">
    <property type="entry name" value="PROKAR_LIPOPROTEIN"/>
    <property type="match status" value="1"/>
</dbReference>
<evidence type="ECO:0000256" key="2">
    <source>
        <dbReference type="SAM" id="SignalP"/>
    </source>
</evidence>